<feature type="transmembrane region" description="Helical" evidence="2">
    <location>
        <begin position="12"/>
        <end position="34"/>
    </location>
</feature>
<feature type="domain" description="Prepilin peptidase dependent protein C-like C-terminal" evidence="3">
    <location>
        <begin position="34"/>
        <end position="105"/>
    </location>
</feature>
<keyword evidence="2" id="KW-0472">Membrane</keyword>
<dbReference type="InterPro" id="IPR022204">
    <property type="entry name" value="PpdC-like_C"/>
</dbReference>
<dbReference type="Pfam" id="PF12528">
    <property type="entry name" value="T2SSppdC"/>
    <property type="match status" value="1"/>
</dbReference>
<gene>
    <name evidence="4" type="ORF">KFZ77_15780</name>
</gene>
<name>A0ABY6JCT2_9ENTR</name>
<dbReference type="RefSeq" id="WP_264384741.1">
    <property type="nucleotide sequence ID" value="NZ_CP074352.1"/>
</dbReference>
<keyword evidence="5" id="KW-1185">Reference proteome</keyword>
<dbReference type="NCBIfam" id="TIGR02532">
    <property type="entry name" value="IV_pilin_GFxxxE"/>
    <property type="match status" value="1"/>
</dbReference>
<sequence>MQTSMTSCEAGFSLIEVMMAMVLMVLVSTSLMGYHRVVKEGFNTQWQYRQLWRIAQEQADILPPTLPVRWKVSRMQTSGAGCVSITATVTSPSGREGQLTRRHCPVNEISR</sequence>
<dbReference type="InterPro" id="IPR012902">
    <property type="entry name" value="N_methyl_site"/>
</dbReference>
<evidence type="ECO:0000313" key="4">
    <source>
        <dbReference type="EMBL" id="UYU31283.1"/>
    </source>
</evidence>
<dbReference type="NCBIfam" id="NF007660">
    <property type="entry name" value="PRK10332.1"/>
    <property type="match status" value="1"/>
</dbReference>
<organism evidence="4 5">
    <name type="scientific">Siccibacter colletis</name>
    <dbReference type="NCBI Taxonomy" id="1505757"/>
    <lineage>
        <taxon>Bacteria</taxon>
        <taxon>Pseudomonadati</taxon>
        <taxon>Pseudomonadota</taxon>
        <taxon>Gammaproteobacteria</taxon>
        <taxon>Enterobacterales</taxon>
        <taxon>Enterobacteriaceae</taxon>
        <taxon>Siccibacter</taxon>
    </lineage>
</organism>
<evidence type="ECO:0000313" key="5">
    <source>
        <dbReference type="Proteomes" id="UP001156318"/>
    </source>
</evidence>
<comment type="subcellular location">
    <subcellularLocation>
        <location evidence="1">Membrane</location>
        <topology evidence="1">Single-pass membrane protein</topology>
    </subcellularLocation>
</comment>
<protein>
    <submittedName>
        <fullName evidence="4">Prepilin-type N-terminal cleavage/methylation domain-containing protein</fullName>
    </submittedName>
</protein>
<keyword evidence="2" id="KW-0812">Transmembrane</keyword>
<accession>A0ABY6JCT2</accession>
<dbReference type="Proteomes" id="UP001156318">
    <property type="component" value="Chromosome"/>
</dbReference>
<evidence type="ECO:0000256" key="2">
    <source>
        <dbReference type="SAM" id="Phobius"/>
    </source>
</evidence>
<dbReference type="PROSITE" id="PS00409">
    <property type="entry name" value="PROKAR_NTER_METHYL"/>
    <property type="match status" value="1"/>
</dbReference>
<reference evidence="4 5" key="1">
    <citation type="submission" date="2021-05" db="EMBL/GenBank/DDBJ databases">
        <title>Isolation, identification, and the growth promoting effects of Pantoea dispersa strain YSD J2 from the aboveground leaves of Cyperus esculentus L.Var. Sativus.</title>
        <authorList>
            <person name="Wang S."/>
            <person name="Tang X.M."/>
            <person name="Huang Y.N."/>
        </authorList>
    </citation>
    <scope>NUCLEOTIDE SEQUENCE [LARGE SCALE GENOMIC DNA]</scope>
    <source>
        <strain evidence="5">YSD YN2</strain>
    </source>
</reference>
<proteinExistence type="predicted"/>
<evidence type="ECO:0000259" key="3">
    <source>
        <dbReference type="Pfam" id="PF12528"/>
    </source>
</evidence>
<keyword evidence="2" id="KW-1133">Transmembrane helix</keyword>
<dbReference type="EMBL" id="CP074352">
    <property type="protein sequence ID" value="UYU31283.1"/>
    <property type="molecule type" value="Genomic_DNA"/>
</dbReference>
<dbReference type="Pfam" id="PF07963">
    <property type="entry name" value="N_methyl"/>
    <property type="match status" value="1"/>
</dbReference>
<evidence type="ECO:0000256" key="1">
    <source>
        <dbReference type="ARBA" id="ARBA00004167"/>
    </source>
</evidence>